<protein>
    <submittedName>
        <fullName evidence="1">Uncharacterized protein</fullName>
    </submittedName>
</protein>
<organism evidence="1 2">
    <name type="scientific">Pseudofrankia asymbiotica</name>
    <dbReference type="NCBI Taxonomy" id="1834516"/>
    <lineage>
        <taxon>Bacteria</taxon>
        <taxon>Bacillati</taxon>
        <taxon>Actinomycetota</taxon>
        <taxon>Actinomycetes</taxon>
        <taxon>Frankiales</taxon>
        <taxon>Frankiaceae</taxon>
        <taxon>Pseudofrankia</taxon>
    </lineage>
</organism>
<keyword evidence="2" id="KW-1185">Reference proteome</keyword>
<name>A0A1V2I7B2_9ACTN</name>
<accession>A0A1V2I7B2</accession>
<evidence type="ECO:0000313" key="1">
    <source>
        <dbReference type="EMBL" id="ONH27283.1"/>
    </source>
</evidence>
<proteinExistence type="predicted"/>
<dbReference type="Proteomes" id="UP000188929">
    <property type="component" value="Unassembled WGS sequence"/>
</dbReference>
<sequence length="81" mass="8404">MTAGPWCRDHWAVGGRAARWPTGPPAHRPTGPAAWRVVGFRSRSAWLLAGIGRDMRVPRATLPGQAGAFGLGSNGDEAGGG</sequence>
<reference evidence="2" key="1">
    <citation type="submission" date="2016-10" db="EMBL/GenBank/DDBJ databases">
        <title>Frankia sp. NRRL B-16386 Genome sequencing.</title>
        <authorList>
            <person name="Ghodhbane-Gtari F."/>
            <person name="Swanson E."/>
            <person name="Gueddou A."/>
            <person name="Hezbri K."/>
            <person name="Ktari K."/>
            <person name="Nouioui I."/>
            <person name="Morris K."/>
            <person name="Simpson S."/>
            <person name="Abebe-Akele F."/>
            <person name="Thomas K."/>
            <person name="Gtari M."/>
            <person name="Tisa L.S."/>
        </authorList>
    </citation>
    <scope>NUCLEOTIDE SEQUENCE [LARGE SCALE GENOMIC DNA]</scope>
    <source>
        <strain evidence="2">NRRL B-16386</strain>
    </source>
</reference>
<dbReference type="AlphaFoldDB" id="A0A1V2I7B2"/>
<dbReference type="STRING" id="1834516.BL253_22230"/>
<gene>
    <name evidence="1" type="ORF">BL253_22230</name>
</gene>
<evidence type="ECO:0000313" key="2">
    <source>
        <dbReference type="Proteomes" id="UP000188929"/>
    </source>
</evidence>
<dbReference type="EMBL" id="MOMC01000046">
    <property type="protein sequence ID" value="ONH27283.1"/>
    <property type="molecule type" value="Genomic_DNA"/>
</dbReference>
<comment type="caution">
    <text evidence="1">The sequence shown here is derived from an EMBL/GenBank/DDBJ whole genome shotgun (WGS) entry which is preliminary data.</text>
</comment>